<accession>A0A381PV95</accession>
<gene>
    <name evidence="1" type="ORF">METZ01_LOCUS22197</name>
</gene>
<protein>
    <submittedName>
        <fullName evidence="1">Uncharacterized protein</fullName>
    </submittedName>
</protein>
<sequence length="49" mass="5342">VFIQVNEDCARYVTLMELSASRSAIEIPADVTKNDVITLSDVVDGDDGR</sequence>
<dbReference type="AlphaFoldDB" id="A0A381PV95"/>
<evidence type="ECO:0000313" key="1">
    <source>
        <dbReference type="EMBL" id="SUZ69343.1"/>
    </source>
</evidence>
<organism evidence="1">
    <name type="scientific">marine metagenome</name>
    <dbReference type="NCBI Taxonomy" id="408172"/>
    <lineage>
        <taxon>unclassified sequences</taxon>
        <taxon>metagenomes</taxon>
        <taxon>ecological metagenomes</taxon>
    </lineage>
</organism>
<name>A0A381PV95_9ZZZZ</name>
<proteinExistence type="predicted"/>
<reference evidence="1" key="1">
    <citation type="submission" date="2018-05" db="EMBL/GenBank/DDBJ databases">
        <authorList>
            <person name="Lanie J.A."/>
            <person name="Ng W.-L."/>
            <person name="Kazmierczak K.M."/>
            <person name="Andrzejewski T.M."/>
            <person name="Davidsen T.M."/>
            <person name="Wayne K.J."/>
            <person name="Tettelin H."/>
            <person name="Glass J.I."/>
            <person name="Rusch D."/>
            <person name="Podicherti R."/>
            <person name="Tsui H.-C.T."/>
            <person name="Winkler M.E."/>
        </authorList>
    </citation>
    <scope>NUCLEOTIDE SEQUENCE</scope>
</reference>
<feature type="non-terminal residue" evidence="1">
    <location>
        <position position="1"/>
    </location>
</feature>
<dbReference type="EMBL" id="UINC01001060">
    <property type="protein sequence ID" value="SUZ69343.1"/>
    <property type="molecule type" value="Genomic_DNA"/>
</dbReference>